<dbReference type="AlphaFoldDB" id="A0A0V1G6X5"/>
<dbReference type="OrthoDB" id="10644372at2759"/>
<proteinExistence type="predicted"/>
<dbReference type="Proteomes" id="UP000054995">
    <property type="component" value="Unassembled WGS sequence"/>
</dbReference>
<comment type="caution">
    <text evidence="1">The sequence shown here is derived from an EMBL/GenBank/DDBJ whole genome shotgun (WGS) entry which is preliminary data.</text>
</comment>
<keyword evidence="2" id="KW-1185">Reference proteome</keyword>
<dbReference type="EMBL" id="JYDT01000003">
    <property type="protein sequence ID" value="KRY93267.1"/>
    <property type="molecule type" value="Genomic_DNA"/>
</dbReference>
<evidence type="ECO:0000313" key="1">
    <source>
        <dbReference type="EMBL" id="KRY93267.1"/>
    </source>
</evidence>
<accession>A0A0V1G6X5</accession>
<protein>
    <submittedName>
        <fullName evidence="1">Uncharacterized protein</fullName>
    </submittedName>
</protein>
<organism evidence="1 2">
    <name type="scientific">Trichinella pseudospiralis</name>
    <name type="common">Parasitic roundworm</name>
    <dbReference type="NCBI Taxonomy" id="6337"/>
    <lineage>
        <taxon>Eukaryota</taxon>
        <taxon>Metazoa</taxon>
        <taxon>Ecdysozoa</taxon>
        <taxon>Nematoda</taxon>
        <taxon>Enoplea</taxon>
        <taxon>Dorylaimia</taxon>
        <taxon>Trichinellida</taxon>
        <taxon>Trichinellidae</taxon>
        <taxon>Trichinella</taxon>
    </lineage>
</organism>
<gene>
    <name evidence="1" type="ORF">T4D_11818</name>
</gene>
<sequence length="239" mass="27270">MQMNAQWTIPALVTGCFTEETNSPDLQHDSPIAISKAMPFDVVYGFLIRRILLGSSILYIPACFSSQHLKRVTLQMNLQQTNTCFRIRTKLPESKARSADCHIDQREQCHSMRKRRLLICKHAVAIAAVNNWKIDSVCGCFANEPNYQDLNHDSITMLFRGSNAIREEKMSWMICRCICNRRVRALETGCLRSEPGSAITVSFRESNAVRCDKFVDLQNFLTSVFLAIADEFATDEYML</sequence>
<reference evidence="1 2" key="1">
    <citation type="submission" date="2015-01" db="EMBL/GenBank/DDBJ databases">
        <title>Evolution of Trichinella species and genotypes.</title>
        <authorList>
            <person name="Korhonen P.K."/>
            <person name="Edoardo P."/>
            <person name="Giuseppe L.R."/>
            <person name="Gasser R.B."/>
        </authorList>
    </citation>
    <scope>NUCLEOTIDE SEQUENCE [LARGE SCALE GENOMIC DNA]</scope>
    <source>
        <strain evidence="1">ISS470</strain>
    </source>
</reference>
<evidence type="ECO:0000313" key="2">
    <source>
        <dbReference type="Proteomes" id="UP000054995"/>
    </source>
</evidence>
<name>A0A0V1G6X5_TRIPS</name>